<proteinExistence type="predicted"/>
<keyword evidence="1" id="KW-0547">Nucleotide-binding</keyword>
<protein>
    <recommendedName>
        <fullName evidence="4">G domain-containing protein</fullName>
    </recommendedName>
</protein>
<keyword evidence="6" id="KW-1185">Reference proteome</keyword>
<sequence>MSFIPRTHFPFPTNTPSWFAGHMSRSLTKLPTVLKDIDLVIEARDARLPLTSINPAFDEVLEESWGKMNMAGPSGWKGKGKEKVVVYTKRDQAEERFEEPLKRAFKKHANQSIFFADTRSDRDVRKVLAHAVDVSKRNFDPLHDMKVLVVGMPNVGKSSLLNALRRVGVRKGKAFQTSSLPGHTRKFTGTVKVHETPPVYVYDMAGIMVPYLGKGEEGMERGLKLGLTSGIKESLFPPEILADYLLYRMNLHPRFTASTSPYPGLPLPSAFTDQTNALEELLTALAKRLGTLMIGGIPDVDAAQRYLLKSFGEGKLGRWTLDDLISDPAAARRTRSISENEGVVEGEDSESPAEPERELGLTAAVDRTVSTYLREEVERRNRRADGIPESLSQEKKKARKSAVEERKKKWEAKMANAGGIAPGSRKTRR</sequence>
<dbReference type="GO" id="GO:0032543">
    <property type="term" value="P:mitochondrial translation"/>
    <property type="evidence" value="ECO:0007669"/>
    <property type="project" value="TreeGrafter"/>
</dbReference>
<evidence type="ECO:0000259" key="4">
    <source>
        <dbReference type="Pfam" id="PF01926"/>
    </source>
</evidence>
<dbReference type="Proteomes" id="UP000812966">
    <property type="component" value="Unassembled WGS sequence"/>
</dbReference>
<feature type="region of interest" description="Disordered" evidence="3">
    <location>
        <begin position="331"/>
        <end position="359"/>
    </location>
</feature>
<dbReference type="InterPro" id="IPR006073">
    <property type="entry name" value="GTP-bd"/>
</dbReference>
<accession>A0A8K0NMD8</accession>
<name>A0A8K0NMD8_9TREE</name>
<dbReference type="GO" id="GO:0003924">
    <property type="term" value="F:GTPase activity"/>
    <property type="evidence" value="ECO:0007669"/>
    <property type="project" value="TreeGrafter"/>
</dbReference>
<dbReference type="AlphaFoldDB" id="A0A8K0NMD8"/>
<gene>
    <name evidence="5" type="ORF">FFLO_06923</name>
</gene>
<evidence type="ECO:0000256" key="2">
    <source>
        <dbReference type="ARBA" id="ARBA00023134"/>
    </source>
</evidence>
<dbReference type="PANTHER" id="PTHR45782">
    <property type="entry name" value="MITOCHONDRIAL RIBOSOME-ASSOCIATED GTPASE 1"/>
    <property type="match status" value="1"/>
</dbReference>
<dbReference type="Gene3D" id="1.10.1580.10">
    <property type="match status" value="1"/>
</dbReference>
<evidence type="ECO:0000313" key="5">
    <source>
        <dbReference type="EMBL" id="KAG7527454.1"/>
    </source>
</evidence>
<evidence type="ECO:0000256" key="3">
    <source>
        <dbReference type="SAM" id="MobiDB-lite"/>
    </source>
</evidence>
<dbReference type="Gene3D" id="3.40.50.300">
    <property type="entry name" value="P-loop containing nucleotide triphosphate hydrolases"/>
    <property type="match status" value="1"/>
</dbReference>
<dbReference type="PANTHER" id="PTHR45782:SF4">
    <property type="entry name" value="MITOCHONDRIAL RIBOSOME-ASSOCIATED GTPASE 1"/>
    <property type="match status" value="1"/>
</dbReference>
<reference evidence="5" key="1">
    <citation type="submission" date="2020-04" db="EMBL/GenBank/DDBJ databases">
        <title>Analysis of mating type loci in Filobasidium floriforme.</title>
        <authorList>
            <person name="Nowrousian M."/>
        </authorList>
    </citation>
    <scope>NUCLEOTIDE SEQUENCE</scope>
    <source>
        <strain evidence="5">CBS 6242</strain>
    </source>
</reference>
<feature type="region of interest" description="Disordered" evidence="3">
    <location>
        <begin position="376"/>
        <end position="429"/>
    </location>
</feature>
<dbReference type="Pfam" id="PF01926">
    <property type="entry name" value="MMR_HSR1"/>
    <property type="match status" value="1"/>
</dbReference>
<keyword evidence="2" id="KW-0342">GTP-binding</keyword>
<dbReference type="GO" id="GO:0005739">
    <property type="term" value="C:mitochondrion"/>
    <property type="evidence" value="ECO:0007669"/>
    <property type="project" value="TreeGrafter"/>
</dbReference>
<dbReference type="GO" id="GO:0005525">
    <property type="term" value="F:GTP binding"/>
    <property type="evidence" value="ECO:0007669"/>
    <property type="project" value="UniProtKB-KW"/>
</dbReference>
<feature type="domain" description="G" evidence="4">
    <location>
        <begin position="146"/>
        <end position="220"/>
    </location>
</feature>
<organism evidence="5 6">
    <name type="scientific">Filobasidium floriforme</name>
    <dbReference type="NCBI Taxonomy" id="5210"/>
    <lineage>
        <taxon>Eukaryota</taxon>
        <taxon>Fungi</taxon>
        <taxon>Dikarya</taxon>
        <taxon>Basidiomycota</taxon>
        <taxon>Agaricomycotina</taxon>
        <taxon>Tremellomycetes</taxon>
        <taxon>Filobasidiales</taxon>
        <taxon>Filobasidiaceae</taxon>
        <taxon>Filobasidium</taxon>
    </lineage>
</organism>
<evidence type="ECO:0000313" key="6">
    <source>
        <dbReference type="Proteomes" id="UP000812966"/>
    </source>
</evidence>
<dbReference type="InterPro" id="IPR023179">
    <property type="entry name" value="GTP-bd_ortho_bundle_sf"/>
</dbReference>
<dbReference type="InterPro" id="IPR027417">
    <property type="entry name" value="P-loop_NTPase"/>
</dbReference>
<evidence type="ECO:0000256" key="1">
    <source>
        <dbReference type="ARBA" id="ARBA00022741"/>
    </source>
</evidence>
<dbReference type="EMBL" id="JABELV010000286">
    <property type="protein sequence ID" value="KAG7527454.1"/>
    <property type="molecule type" value="Genomic_DNA"/>
</dbReference>
<comment type="caution">
    <text evidence="5">The sequence shown here is derived from an EMBL/GenBank/DDBJ whole genome shotgun (WGS) entry which is preliminary data.</text>
</comment>
<feature type="compositionally biased region" description="Acidic residues" evidence="3">
    <location>
        <begin position="342"/>
        <end position="353"/>
    </location>
</feature>
<feature type="compositionally biased region" description="Basic and acidic residues" evidence="3">
    <location>
        <begin position="401"/>
        <end position="412"/>
    </location>
</feature>
<feature type="compositionally biased region" description="Basic and acidic residues" evidence="3">
    <location>
        <begin position="376"/>
        <end position="386"/>
    </location>
</feature>
<dbReference type="SUPFAM" id="SSF52540">
    <property type="entry name" value="P-loop containing nucleoside triphosphate hydrolases"/>
    <property type="match status" value="1"/>
</dbReference>